<dbReference type="GO" id="GO:0006508">
    <property type="term" value="P:proteolysis"/>
    <property type="evidence" value="ECO:0007669"/>
    <property type="project" value="UniProtKB-KW"/>
</dbReference>
<evidence type="ECO:0000313" key="1">
    <source>
        <dbReference type="EMBL" id="CAB4143606.1"/>
    </source>
</evidence>
<accession>A0A6J5MEY1</accession>
<sequence length="199" mass="22009">MKKLLIDSIGCLSVTPEQINESMQQNNGKVILSGVMQRANATNQNGRQYPDDILRREADKYKKVFVTERRALGELDHPDSGVVNLQNVSHNVVDLWWDGSDLMGKIEILGTPSGNIAKELLKSGIRLGISSRGMGSVKNIGEGKVEVQDDFEIVCWDLVSNPSTQGAFMSPLNESVTHDNKQNKYSKVHSLINDIISVM</sequence>
<name>A0A6J5MEY1_9CAUD</name>
<dbReference type="EMBL" id="LR796421">
    <property type="protein sequence ID" value="CAB4143606.1"/>
    <property type="molecule type" value="Genomic_DNA"/>
</dbReference>
<dbReference type="InterPro" id="IPR005082">
    <property type="entry name" value="Peptidase_U9_T4_prohead"/>
</dbReference>
<organism evidence="1">
    <name type="scientific">uncultured Caudovirales phage</name>
    <dbReference type="NCBI Taxonomy" id="2100421"/>
    <lineage>
        <taxon>Viruses</taxon>
        <taxon>Duplodnaviria</taxon>
        <taxon>Heunggongvirae</taxon>
        <taxon>Uroviricota</taxon>
        <taxon>Caudoviricetes</taxon>
        <taxon>Peduoviridae</taxon>
        <taxon>Maltschvirus</taxon>
        <taxon>Maltschvirus maltsch</taxon>
    </lineage>
</organism>
<protein>
    <submittedName>
        <fullName evidence="1">Prohead core scaffolding protein and protease</fullName>
    </submittedName>
</protein>
<gene>
    <name evidence="1" type="ORF">UFOVP450_179</name>
</gene>
<keyword evidence="1" id="KW-0378">Hydrolase</keyword>
<proteinExistence type="predicted"/>
<dbReference type="GO" id="GO:0008233">
    <property type="term" value="F:peptidase activity"/>
    <property type="evidence" value="ECO:0007669"/>
    <property type="project" value="UniProtKB-KW"/>
</dbReference>
<dbReference type="Pfam" id="PF03420">
    <property type="entry name" value="Peptidase_S77"/>
    <property type="match status" value="1"/>
</dbReference>
<keyword evidence="1" id="KW-0645">Protease</keyword>
<reference evidence="1" key="1">
    <citation type="submission" date="2020-04" db="EMBL/GenBank/DDBJ databases">
        <authorList>
            <person name="Chiriac C."/>
            <person name="Salcher M."/>
            <person name="Ghai R."/>
            <person name="Kavagutti S V."/>
        </authorList>
    </citation>
    <scope>NUCLEOTIDE SEQUENCE</scope>
</reference>